<dbReference type="STRING" id="307972.A0A2G8JV49"/>
<protein>
    <submittedName>
        <fullName evidence="2">Putative IQ and AAA domain-containing protein 1</fullName>
    </submittedName>
</protein>
<dbReference type="PANTHER" id="PTHR14690:SF0">
    <property type="entry name" value="IQ MOTIF CONTAINING WITH AAA DOMAIN 1"/>
    <property type="match status" value="1"/>
</dbReference>
<reference evidence="2 3" key="1">
    <citation type="journal article" date="2017" name="PLoS Biol.">
        <title>The sea cucumber genome provides insights into morphological evolution and visceral regeneration.</title>
        <authorList>
            <person name="Zhang X."/>
            <person name="Sun L."/>
            <person name="Yuan J."/>
            <person name="Sun Y."/>
            <person name="Gao Y."/>
            <person name="Zhang L."/>
            <person name="Li S."/>
            <person name="Dai H."/>
            <person name="Hamel J.F."/>
            <person name="Liu C."/>
            <person name="Yu Y."/>
            <person name="Liu S."/>
            <person name="Lin W."/>
            <person name="Guo K."/>
            <person name="Jin S."/>
            <person name="Xu P."/>
            <person name="Storey K.B."/>
            <person name="Huan P."/>
            <person name="Zhang T."/>
            <person name="Zhou Y."/>
            <person name="Zhang J."/>
            <person name="Lin C."/>
            <person name="Li X."/>
            <person name="Xing L."/>
            <person name="Huo D."/>
            <person name="Sun M."/>
            <person name="Wang L."/>
            <person name="Mercier A."/>
            <person name="Li F."/>
            <person name="Yang H."/>
            <person name="Xiang J."/>
        </authorList>
    </citation>
    <scope>NUCLEOTIDE SEQUENCE [LARGE SCALE GENOMIC DNA]</scope>
    <source>
        <strain evidence="2">Shaxun</strain>
        <tissue evidence="2">Muscle</tissue>
    </source>
</reference>
<dbReference type="EMBL" id="MRZV01001220">
    <property type="protein sequence ID" value="PIK39618.1"/>
    <property type="molecule type" value="Genomic_DNA"/>
</dbReference>
<organism evidence="2 3">
    <name type="scientific">Stichopus japonicus</name>
    <name type="common">Sea cucumber</name>
    <dbReference type="NCBI Taxonomy" id="307972"/>
    <lineage>
        <taxon>Eukaryota</taxon>
        <taxon>Metazoa</taxon>
        <taxon>Echinodermata</taxon>
        <taxon>Eleutherozoa</taxon>
        <taxon>Echinozoa</taxon>
        <taxon>Holothuroidea</taxon>
        <taxon>Aspidochirotacea</taxon>
        <taxon>Aspidochirotida</taxon>
        <taxon>Stichopodidae</taxon>
        <taxon>Apostichopus</taxon>
    </lineage>
</organism>
<proteinExistence type="predicted"/>
<evidence type="ECO:0000313" key="3">
    <source>
        <dbReference type="Proteomes" id="UP000230750"/>
    </source>
</evidence>
<gene>
    <name evidence="2" type="ORF">BSL78_23550</name>
</gene>
<feature type="region of interest" description="Disordered" evidence="1">
    <location>
        <begin position="1"/>
        <end position="21"/>
    </location>
</feature>
<feature type="compositionally biased region" description="Basic residues" evidence="1">
    <location>
        <begin position="155"/>
        <end position="180"/>
    </location>
</feature>
<dbReference type="OrthoDB" id="3046016at2759"/>
<accession>A0A2G8JV49</accession>
<dbReference type="AlphaFoldDB" id="A0A2G8JV49"/>
<dbReference type="InterPro" id="IPR052267">
    <property type="entry name" value="N-DRC_Component"/>
</dbReference>
<dbReference type="Proteomes" id="UP000230750">
    <property type="component" value="Unassembled WGS sequence"/>
</dbReference>
<dbReference type="PANTHER" id="PTHR14690">
    <property type="entry name" value="IQ MOTIF CONTAINING WITH AAA DOMAIN 1"/>
    <property type="match status" value="1"/>
</dbReference>
<evidence type="ECO:0000313" key="2">
    <source>
        <dbReference type="EMBL" id="PIK39618.1"/>
    </source>
</evidence>
<keyword evidence="3" id="KW-1185">Reference proteome</keyword>
<name>A0A2G8JV49_STIJA</name>
<evidence type="ECO:0000256" key="1">
    <source>
        <dbReference type="SAM" id="MobiDB-lite"/>
    </source>
</evidence>
<comment type="caution">
    <text evidence="2">The sequence shown here is derived from an EMBL/GenBank/DDBJ whole genome shotgun (WGS) entry which is preliminary data.</text>
</comment>
<sequence>MGDCEKTWMKKVPKTDKSDPKRLKKDLPKVLKLFKPEDRILLVGTSRCPFESEIRVWLVLPEDDPDTQTRLCLTTKVTDGYTQKHIVTACQQVLTDRRVTQLAKRPLVASEFIPPLARIDPIYKEEEEAFKTWYAKTPLGKKEAKAAEGVTKMTARGRKERKEARKAKRERRRSRLLLEK</sequence>
<feature type="region of interest" description="Disordered" evidence="1">
    <location>
        <begin position="144"/>
        <end position="180"/>
    </location>
</feature>